<dbReference type="InterPro" id="IPR035445">
    <property type="entry name" value="GYF-like_dom_sf"/>
</dbReference>
<dbReference type="SUPFAM" id="SSF55277">
    <property type="entry name" value="GYF domain"/>
    <property type="match status" value="1"/>
</dbReference>
<feature type="compositionally biased region" description="Basic and acidic residues" evidence="1">
    <location>
        <begin position="143"/>
        <end position="182"/>
    </location>
</feature>
<keyword evidence="4" id="KW-1185">Reference proteome</keyword>
<name>A0A2Z7DCT0_9LAMI</name>
<evidence type="ECO:0000256" key="1">
    <source>
        <dbReference type="SAM" id="MobiDB-lite"/>
    </source>
</evidence>
<feature type="region of interest" description="Disordered" evidence="1">
    <location>
        <begin position="54"/>
        <end position="81"/>
    </location>
</feature>
<protein>
    <recommendedName>
        <fullName evidence="2">GYF domain-containing protein</fullName>
    </recommendedName>
</protein>
<reference evidence="3 4" key="1">
    <citation type="journal article" date="2015" name="Proc. Natl. Acad. Sci. U.S.A.">
        <title>The resurrection genome of Boea hygrometrica: A blueprint for survival of dehydration.</title>
        <authorList>
            <person name="Xiao L."/>
            <person name="Yang G."/>
            <person name="Zhang L."/>
            <person name="Yang X."/>
            <person name="Zhao S."/>
            <person name="Ji Z."/>
            <person name="Zhou Q."/>
            <person name="Hu M."/>
            <person name="Wang Y."/>
            <person name="Chen M."/>
            <person name="Xu Y."/>
            <person name="Jin H."/>
            <person name="Xiao X."/>
            <person name="Hu G."/>
            <person name="Bao F."/>
            <person name="Hu Y."/>
            <person name="Wan P."/>
            <person name="Li L."/>
            <person name="Deng X."/>
            <person name="Kuang T."/>
            <person name="Xiang C."/>
            <person name="Zhu J.K."/>
            <person name="Oliver M.J."/>
            <person name="He Y."/>
        </authorList>
    </citation>
    <scope>NUCLEOTIDE SEQUENCE [LARGE SCALE GENOMIC DNA]</scope>
    <source>
        <strain evidence="4">cv. XS01</strain>
    </source>
</reference>
<feature type="region of interest" description="Disordered" evidence="1">
    <location>
        <begin position="1278"/>
        <end position="1324"/>
    </location>
</feature>
<feature type="region of interest" description="Disordered" evidence="1">
    <location>
        <begin position="362"/>
        <end position="387"/>
    </location>
</feature>
<dbReference type="EMBL" id="KQ987720">
    <property type="protein sequence ID" value="KZV57114.1"/>
    <property type="molecule type" value="Genomic_DNA"/>
</dbReference>
<feature type="compositionally biased region" description="Basic and acidic residues" evidence="1">
    <location>
        <begin position="67"/>
        <end position="81"/>
    </location>
</feature>
<dbReference type="InterPro" id="IPR003169">
    <property type="entry name" value="GYF"/>
</dbReference>
<feature type="region of interest" description="Disordered" evidence="1">
    <location>
        <begin position="1238"/>
        <end position="1264"/>
    </location>
</feature>
<dbReference type="PANTHER" id="PTHR46992:SF1">
    <property type="entry name" value="GYF DOMAIN-CONTAINING PROTEIN"/>
    <property type="match status" value="1"/>
</dbReference>
<evidence type="ECO:0000259" key="2">
    <source>
        <dbReference type="PROSITE" id="PS50829"/>
    </source>
</evidence>
<accession>A0A2Z7DCT0</accession>
<dbReference type="Proteomes" id="UP000250235">
    <property type="component" value="Unassembled WGS sequence"/>
</dbReference>
<dbReference type="SMART" id="SM00444">
    <property type="entry name" value="GYF"/>
    <property type="match status" value="1"/>
</dbReference>
<gene>
    <name evidence="3" type="ORF">F511_05988</name>
</gene>
<proteinExistence type="predicted"/>
<dbReference type="OrthoDB" id="6415790at2759"/>
<dbReference type="PROSITE" id="PS50829">
    <property type="entry name" value="GYF"/>
    <property type="match status" value="1"/>
</dbReference>
<dbReference type="Gene3D" id="3.30.1490.40">
    <property type="match status" value="1"/>
</dbReference>
<evidence type="ECO:0000313" key="3">
    <source>
        <dbReference type="EMBL" id="KZV57114.1"/>
    </source>
</evidence>
<dbReference type="PANTHER" id="PTHR46992">
    <property type="entry name" value="GYF DOMAIN-CONTAINING PROTEIN"/>
    <property type="match status" value="1"/>
</dbReference>
<organism evidence="3 4">
    <name type="scientific">Dorcoceras hygrometricum</name>
    <dbReference type="NCBI Taxonomy" id="472368"/>
    <lineage>
        <taxon>Eukaryota</taxon>
        <taxon>Viridiplantae</taxon>
        <taxon>Streptophyta</taxon>
        <taxon>Embryophyta</taxon>
        <taxon>Tracheophyta</taxon>
        <taxon>Spermatophyta</taxon>
        <taxon>Magnoliopsida</taxon>
        <taxon>eudicotyledons</taxon>
        <taxon>Gunneridae</taxon>
        <taxon>Pentapetalae</taxon>
        <taxon>asterids</taxon>
        <taxon>lamiids</taxon>
        <taxon>Lamiales</taxon>
        <taxon>Gesneriaceae</taxon>
        <taxon>Didymocarpoideae</taxon>
        <taxon>Trichosporeae</taxon>
        <taxon>Loxocarpinae</taxon>
        <taxon>Dorcoceras</taxon>
    </lineage>
</organism>
<feature type="region of interest" description="Disordered" evidence="1">
    <location>
        <begin position="143"/>
        <end position="226"/>
    </location>
</feature>
<feature type="domain" description="GYF" evidence="2">
    <location>
        <begin position="495"/>
        <end position="546"/>
    </location>
</feature>
<sequence>MAERKLDLPEDLISAKSSNRSLILKDPSVPENTIPLSPQWLYAKPNELKMETRGANTSTLGQPVDLNQKDAWRPDATEEKKDWIRIAPEPDSGGRWREEERETGLLGRRDRRKMERRVDNVSGREISDNRALPIIDRWHDVSSRNTGHETRHDGKWSSRWGPDEKEKDAKVDKKTNVKKEESQSDSQSVVSHARSIPERDSEPRDKWRPRHRMEGIPGGSSSYRSAPGFGLERGRVEGSTVGFAVGRGRASATAVKPPSVGVIGAAHYDETGIVSGKHNLTVGTFWYPRAKLLDIYRRLNVEDYLDNMPDNLEEVTHITQSTAIEPLAFLAPNEEEEAIVSDMWKGKLNSSGVSHSSFRVDGSTNGIAGSGNLESKDEREPALSSDAAEEITDNLKRSNFFRDKCRVTEAIYGEECDNTGMQFLDGAQFGPTKLAVVDAAVTKIPLIDDVNNELPDDSNSLFSMPPSEKYSEDGQNKFGRSPNEFCLDRGIPPEEISLYYLDPQEEIQGPFLGVDIISWFEQGFFGTDLRVRLQDAPDDSPFLELGDVMPHLKFRGAHDDLNDLSSDTEKSVAMDGSLDASLHFGVHLCESIQPTALDGSGLQLSDFAVNEALPEGGSSMNLMHHKQFNIQAGHDVEHMLALQQQQQRQLQFQQQQQLQQQFHQQQMVLKEQQLSQARQVLLEQMLRNQMRDTAHGQSHSDALGLNSSIEHAMLKQQILNNLQQHTRYPSRQADQSLEQLIQAKFGQTAHQRQQNDLLDFLSHGRHGQIHPLDQQVPQQDHIHARQLPLSLIHGLEMEEERQNVLRLPHDGTNQLYGNPVSAHKAMSMGFGPLDFFPQQVSSSEEHLSHFERNYSLQNRLQHGFLGQGMLPFERSMSLPVGAAGVNFDDITSMSRTQGLDMQEQIARMTANLGGQDGQSYGVYSQHHPLIPNQVRSSHLETGDGHWFENNGQLPNDWMESRIQQIHLHNERLKRESDAKRSIEDPSLWMSAGANDDSSKRLLMELLNQKSGNLSSERLDVTDGLTLKKRIPSGDYSGSSMTNNSPSLLSDQATSFGKSFNASMYGYSSGPPQSRLTDGTSSILDTGGLPFRSKAGSLVERGAMASEAEESSLVIDNYSVTRMDDKETVSDVLEDIVEQDGLANVRKGDIPVNVLSRISSVGSDGFHNEKIGISDSFLDDAVKERLRSLSFKEPENSFLRHPPVSLTSSCIEGLSEVVADPGVRGKGLIYNVPSDVMRRDARGNNMKNPVESGKKDSQFGRTLSGSSADVMETSFSDMLKSNAKKPPTYQESQAQAAGISELSDGIMQAQGSKSNKKKGKKGRQIDPALLGFKVTSNRIMMGEIQRLED</sequence>
<feature type="compositionally biased region" description="Basic and acidic residues" evidence="1">
    <location>
        <begin position="195"/>
        <end position="206"/>
    </location>
</feature>
<dbReference type="Pfam" id="PF02213">
    <property type="entry name" value="GYF"/>
    <property type="match status" value="1"/>
</dbReference>
<evidence type="ECO:0000313" key="4">
    <source>
        <dbReference type="Proteomes" id="UP000250235"/>
    </source>
</evidence>
<dbReference type="CDD" id="cd00072">
    <property type="entry name" value="GYF"/>
    <property type="match status" value="1"/>
</dbReference>